<sequence>MIALPPVGTRVSLRYRRPEGSVPPLTDVVGHLLETGARLRVRSKSGDVVEIAAEDVVAVRALTAAPVRASQIRAMEHAAALAWPGTERQWLNGWLLRSSGGQSHRANSAVPLGVEATVATVPAIVDWYAQRGQTPWLAVPDRLLSLPAAVPAHLETIIMVRDLPAGRPDPAVTLAPEPDAKWLRLYERDVSTDVLTAVVDGVVTFATRDDAAVGRAAVTAAPDGSRWAGMSAVRVVDAHRRRGHARELCAALMSWASAQGAQHCYVQVLADNAAAIGLYEQLGFTAQHRARYYNAVDVAP</sequence>
<reference evidence="2 5" key="2">
    <citation type="journal article" date="2019" name="Emerg. Microbes Infect.">
        <title>Comprehensive subspecies identification of 175 nontuberculous mycobacteria species based on 7547 genomic profiles.</title>
        <authorList>
            <person name="Matsumoto Y."/>
            <person name="Kinjo T."/>
            <person name="Motooka D."/>
            <person name="Nabeya D."/>
            <person name="Jung N."/>
            <person name="Uechi K."/>
            <person name="Horii T."/>
            <person name="Iida T."/>
            <person name="Fujita J."/>
            <person name="Nakamura S."/>
        </authorList>
    </citation>
    <scope>NUCLEOTIDE SEQUENCE [LARGE SCALE GENOMIC DNA]</scope>
    <source>
        <strain evidence="2 5">JCM 6377</strain>
    </source>
</reference>
<proteinExistence type="predicted"/>
<dbReference type="InterPro" id="IPR056935">
    <property type="entry name" value="Rv0428c-like_C"/>
</dbReference>
<dbReference type="EMBL" id="BLKS01000001">
    <property type="protein sequence ID" value="GFG52769.1"/>
    <property type="molecule type" value="Genomic_DNA"/>
</dbReference>
<dbReference type="InterPro" id="IPR056934">
    <property type="entry name" value="SH3_Rv0428c"/>
</dbReference>
<dbReference type="PROSITE" id="PS51186">
    <property type="entry name" value="GNAT"/>
    <property type="match status" value="1"/>
</dbReference>
<comment type="caution">
    <text evidence="3">The sequence shown here is derived from an EMBL/GenBank/DDBJ whole genome shotgun (WGS) entry which is preliminary data.</text>
</comment>
<protein>
    <submittedName>
        <fullName evidence="2 3">N-acetyltransferase</fullName>
    </submittedName>
</protein>
<dbReference type="PANTHER" id="PTHR43072">
    <property type="entry name" value="N-ACETYLTRANSFERASE"/>
    <property type="match status" value="1"/>
</dbReference>
<dbReference type="SUPFAM" id="SSF55729">
    <property type="entry name" value="Acyl-CoA N-acyltransferases (Nat)"/>
    <property type="match status" value="1"/>
</dbReference>
<evidence type="ECO:0000313" key="2">
    <source>
        <dbReference type="EMBL" id="GFG52769.1"/>
    </source>
</evidence>
<evidence type="ECO:0000313" key="5">
    <source>
        <dbReference type="Proteomes" id="UP000465302"/>
    </source>
</evidence>
<keyword evidence="4" id="KW-1185">Reference proteome</keyword>
<reference evidence="2" key="3">
    <citation type="submission" date="2020-02" db="EMBL/GenBank/DDBJ databases">
        <authorList>
            <person name="Matsumoto Y."/>
            <person name="Motooka D."/>
            <person name="Nakamura S."/>
        </authorList>
    </citation>
    <scope>NUCLEOTIDE SEQUENCE</scope>
    <source>
        <strain evidence="2">JCM 6377</strain>
    </source>
</reference>
<evidence type="ECO:0000313" key="3">
    <source>
        <dbReference type="EMBL" id="PEG42774.1"/>
    </source>
</evidence>
<dbReference type="CDD" id="cd04301">
    <property type="entry name" value="NAT_SF"/>
    <property type="match status" value="1"/>
</dbReference>
<dbReference type="Pfam" id="PF24553">
    <property type="entry name" value="Rv0428c_C"/>
    <property type="match status" value="1"/>
</dbReference>
<gene>
    <name evidence="3" type="ORF">CQY20_01950</name>
    <name evidence="2" type="ORF">MAGR_42100</name>
</gene>
<dbReference type="Pfam" id="PF24551">
    <property type="entry name" value="SH3_Rv0428c"/>
    <property type="match status" value="1"/>
</dbReference>
<dbReference type="InterPro" id="IPR016181">
    <property type="entry name" value="Acyl_CoA_acyltransferase"/>
</dbReference>
<dbReference type="InterPro" id="IPR000182">
    <property type="entry name" value="GNAT_dom"/>
</dbReference>
<reference evidence="3 4" key="1">
    <citation type="submission" date="2017-10" db="EMBL/GenBank/DDBJ databases">
        <title>The new phylogeny of genus Mycobacterium.</title>
        <authorList>
            <person name="Tortoli E."/>
            <person name="Trovato A."/>
            <person name="Cirillo D.M."/>
        </authorList>
    </citation>
    <scope>NUCLEOTIDE SEQUENCE [LARGE SCALE GENOMIC DNA]</scope>
    <source>
        <strain evidence="3 4">CCUG37673</strain>
    </source>
</reference>
<dbReference type="Proteomes" id="UP000465302">
    <property type="component" value="Unassembled WGS sequence"/>
</dbReference>
<accession>A0A2A7NFR4</accession>
<name>A0A2A7NFR4_MYCAG</name>
<evidence type="ECO:0000313" key="4">
    <source>
        <dbReference type="Proteomes" id="UP000220914"/>
    </source>
</evidence>
<evidence type="ECO:0000259" key="1">
    <source>
        <dbReference type="PROSITE" id="PS51186"/>
    </source>
</evidence>
<dbReference type="Proteomes" id="UP000220914">
    <property type="component" value="Unassembled WGS sequence"/>
</dbReference>
<dbReference type="AlphaFoldDB" id="A0A2A7NFR4"/>
<dbReference type="OrthoDB" id="9775595at2"/>
<dbReference type="GO" id="GO:0016747">
    <property type="term" value="F:acyltransferase activity, transferring groups other than amino-acyl groups"/>
    <property type="evidence" value="ECO:0007669"/>
    <property type="project" value="InterPro"/>
</dbReference>
<dbReference type="EMBL" id="PDCP01000002">
    <property type="protein sequence ID" value="PEG42774.1"/>
    <property type="molecule type" value="Genomic_DNA"/>
</dbReference>
<keyword evidence="3" id="KW-0808">Transferase</keyword>
<feature type="domain" description="N-acetyltransferase" evidence="1">
    <location>
        <begin position="152"/>
        <end position="300"/>
    </location>
</feature>
<dbReference type="Gene3D" id="3.40.630.30">
    <property type="match status" value="1"/>
</dbReference>
<organism evidence="3 4">
    <name type="scientific">Mycolicibacterium agri</name>
    <name type="common">Mycobacterium agri</name>
    <dbReference type="NCBI Taxonomy" id="36811"/>
    <lineage>
        <taxon>Bacteria</taxon>
        <taxon>Bacillati</taxon>
        <taxon>Actinomycetota</taxon>
        <taxon>Actinomycetes</taxon>
        <taxon>Mycobacteriales</taxon>
        <taxon>Mycobacteriaceae</taxon>
        <taxon>Mycolicibacterium</taxon>
    </lineage>
</organism>